<dbReference type="EMBL" id="JBHUEM010000052">
    <property type="protein sequence ID" value="MFD1738926.1"/>
    <property type="molecule type" value="Genomic_DNA"/>
</dbReference>
<name>A0ABW4LWL3_9BACI</name>
<protein>
    <submittedName>
        <fullName evidence="1">Uncharacterized protein</fullName>
    </submittedName>
</protein>
<sequence>MNKKEMLLHMINRFTEHATTAPRELLEELHQIKRNLDQLSNEAIEMLDGPTTIPAGDRKYDADNPLHLLYHTYGDMEKFAYTGEKDEDLYHVIQQMRGFFDIPDRYFP</sequence>
<dbReference type="Proteomes" id="UP001597214">
    <property type="component" value="Unassembled WGS sequence"/>
</dbReference>
<proteinExistence type="predicted"/>
<reference evidence="2" key="1">
    <citation type="journal article" date="2019" name="Int. J. Syst. Evol. Microbiol.">
        <title>The Global Catalogue of Microorganisms (GCM) 10K type strain sequencing project: providing services to taxonomists for standard genome sequencing and annotation.</title>
        <authorList>
            <consortium name="The Broad Institute Genomics Platform"/>
            <consortium name="The Broad Institute Genome Sequencing Center for Infectious Disease"/>
            <person name="Wu L."/>
            <person name="Ma J."/>
        </authorList>
    </citation>
    <scope>NUCLEOTIDE SEQUENCE [LARGE SCALE GENOMIC DNA]</scope>
    <source>
        <strain evidence="2">CCUG 49339</strain>
    </source>
</reference>
<evidence type="ECO:0000313" key="1">
    <source>
        <dbReference type="EMBL" id="MFD1738926.1"/>
    </source>
</evidence>
<gene>
    <name evidence="1" type="ORF">ACFSCX_20650</name>
</gene>
<organism evidence="1 2">
    <name type="scientific">Bacillus salitolerans</name>
    <dbReference type="NCBI Taxonomy" id="1437434"/>
    <lineage>
        <taxon>Bacteria</taxon>
        <taxon>Bacillati</taxon>
        <taxon>Bacillota</taxon>
        <taxon>Bacilli</taxon>
        <taxon>Bacillales</taxon>
        <taxon>Bacillaceae</taxon>
        <taxon>Bacillus</taxon>
    </lineage>
</organism>
<evidence type="ECO:0000313" key="2">
    <source>
        <dbReference type="Proteomes" id="UP001597214"/>
    </source>
</evidence>
<dbReference type="RefSeq" id="WP_377930152.1">
    <property type="nucleotide sequence ID" value="NZ_JBHUEM010000052.1"/>
</dbReference>
<accession>A0ABW4LWL3</accession>
<comment type="caution">
    <text evidence="1">The sequence shown here is derived from an EMBL/GenBank/DDBJ whole genome shotgun (WGS) entry which is preliminary data.</text>
</comment>
<keyword evidence="2" id="KW-1185">Reference proteome</keyword>